<keyword evidence="3" id="KW-1185">Reference proteome</keyword>
<dbReference type="InParanoid" id="I4YFB4"/>
<proteinExistence type="predicted"/>
<dbReference type="EMBL" id="JH668227">
    <property type="protein sequence ID" value="EIM22656.1"/>
    <property type="molecule type" value="Genomic_DNA"/>
</dbReference>
<dbReference type="AlphaFoldDB" id="I4YFB4"/>
<dbReference type="HOGENOM" id="CLU_2335245_0_0_1"/>
<feature type="compositionally biased region" description="Basic and acidic residues" evidence="1">
    <location>
        <begin position="57"/>
        <end position="84"/>
    </location>
</feature>
<accession>I4YFB4</accession>
<feature type="region of interest" description="Disordered" evidence="1">
    <location>
        <begin position="57"/>
        <end position="98"/>
    </location>
</feature>
<evidence type="ECO:0000313" key="2">
    <source>
        <dbReference type="EMBL" id="EIM22656.1"/>
    </source>
</evidence>
<gene>
    <name evidence="2" type="ORF">WALSEDRAFT_59872</name>
</gene>
<sequence length="98" mass="11225">MFSNSCIKLTMRSQVGDPMVTSYYSINSIIALQMQINSISAELGSERRKLQNILKSHQEQENEIRRLKSKSDTKRQGIHYERLSRSAAQIPPSDRVSI</sequence>
<name>I4YFB4_WALMC</name>
<dbReference type="GeneID" id="18473598"/>
<organism evidence="2 3">
    <name type="scientific">Wallemia mellicola (strain ATCC MYA-4683 / CBS 633.66)</name>
    <name type="common">Wallemia sebi (CBS 633.66)</name>
    <dbReference type="NCBI Taxonomy" id="671144"/>
    <lineage>
        <taxon>Eukaryota</taxon>
        <taxon>Fungi</taxon>
        <taxon>Dikarya</taxon>
        <taxon>Basidiomycota</taxon>
        <taxon>Wallemiomycotina</taxon>
        <taxon>Wallemiomycetes</taxon>
        <taxon>Wallemiales</taxon>
        <taxon>Wallemiaceae</taxon>
        <taxon>Wallemia</taxon>
    </lineage>
</organism>
<dbReference type="RefSeq" id="XP_006957321.1">
    <property type="nucleotide sequence ID" value="XM_006957259.1"/>
</dbReference>
<protein>
    <submittedName>
        <fullName evidence="2">Uncharacterized protein</fullName>
    </submittedName>
</protein>
<dbReference type="KEGG" id="wse:WALSEDRAFT_59872"/>
<dbReference type="Proteomes" id="UP000005242">
    <property type="component" value="Unassembled WGS sequence"/>
</dbReference>
<evidence type="ECO:0000256" key="1">
    <source>
        <dbReference type="SAM" id="MobiDB-lite"/>
    </source>
</evidence>
<evidence type="ECO:0000313" key="3">
    <source>
        <dbReference type="Proteomes" id="UP000005242"/>
    </source>
</evidence>
<reference evidence="2 3" key="1">
    <citation type="journal article" date="2012" name="Fungal Genet. Biol.">
        <title>The genome of the xerotolerant mold Wallemia sebi reveals adaptations to osmotic stress and suggests cryptic sexual reproduction.</title>
        <authorList>
            <person name="Padamsee M."/>
            <person name="Kumar T.K.A."/>
            <person name="Riley R."/>
            <person name="Binder M."/>
            <person name="Boyd A."/>
            <person name="Calvo A.M."/>
            <person name="Furukawa K."/>
            <person name="Hesse C."/>
            <person name="Hohmann S."/>
            <person name="James T.Y."/>
            <person name="LaButti K."/>
            <person name="Lapidus A."/>
            <person name="Lindquist E."/>
            <person name="Lucas S."/>
            <person name="Miller K."/>
            <person name="Shantappa S."/>
            <person name="Grigoriev I.V."/>
            <person name="Hibbett D.S."/>
            <person name="McLaughlin D.J."/>
            <person name="Spatafora J.W."/>
            <person name="Aime M.C."/>
        </authorList>
    </citation>
    <scope>NUCLEOTIDE SEQUENCE [LARGE SCALE GENOMIC DNA]</scope>
    <source>
        <strain evidence="3">ATCC MYA-4683 / CBS 633.66</strain>
    </source>
</reference>